<proteinExistence type="predicted"/>
<evidence type="ECO:0000256" key="2">
    <source>
        <dbReference type="ARBA" id="ARBA00013106"/>
    </source>
</evidence>
<dbReference type="InterPro" id="IPR020550">
    <property type="entry name" value="Inositol_monophosphatase_CS"/>
</dbReference>
<evidence type="ECO:0000256" key="4">
    <source>
        <dbReference type="ARBA" id="ARBA00022801"/>
    </source>
</evidence>
<dbReference type="EMBL" id="JBEPMX010000001">
    <property type="protein sequence ID" value="MET3681998.1"/>
    <property type="molecule type" value="Genomic_DNA"/>
</dbReference>
<evidence type="ECO:0000256" key="1">
    <source>
        <dbReference type="ARBA" id="ARBA00001033"/>
    </source>
</evidence>
<dbReference type="PANTHER" id="PTHR20854:SF4">
    <property type="entry name" value="INOSITOL-1-MONOPHOSPHATASE-RELATED"/>
    <property type="match status" value="1"/>
</dbReference>
<keyword evidence="4 6" id="KW-0378">Hydrolase</keyword>
<comment type="catalytic activity">
    <reaction evidence="1">
        <text>a myo-inositol phosphate + H2O = myo-inositol + phosphate</text>
        <dbReference type="Rhea" id="RHEA:24056"/>
        <dbReference type="ChEBI" id="CHEBI:15377"/>
        <dbReference type="ChEBI" id="CHEBI:17268"/>
        <dbReference type="ChEBI" id="CHEBI:43474"/>
        <dbReference type="ChEBI" id="CHEBI:84139"/>
        <dbReference type="EC" id="3.1.3.25"/>
    </reaction>
</comment>
<dbReference type="PANTHER" id="PTHR20854">
    <property type="entry name" value="INOSITOL MONOPHOSPHATASE"/>
    <property type="match status" value="1"/>
</dbReference>
<gene>
    <name evidence="6" type="ORF">ABID56_000077</name>
</gene>
<name>A0ABV2KQY6_9BACI</name>
<accession>A0ABV2KQY6</accession>
<evidence type="ECO:0000313" key="6">
    <source>
        <dbReference type="EMBL" id="MET3681998.1"/>
    </source>
</evidence>
<organism evidence="6 7">
    <name type="scientific">Alkalibacillus flavidus</name>
    <dbReference type="NCBI Taxonomy" id="546021"/>
    <lineage>
        <taxon>Bacteria</taxon>
        <taxon>Bacillati</taxon>
        <taxon>Bacillota</taxon>
        <taxon>Bacilli</taxon>
        <taxon>Bacillales</taxon>
        <taxon>Bacillaceae</taxon>
        <taxon>Alkalibacillus</taxon>
    </lineage>
</organism>
<evidence type="ECO:0000313" key="7">
    <source>
        <dbReference type="Proteomes" id="UP001549167"/>
    </source>
</evidence>
<protein>
    <recommendedName>
        <fullName evidence="2">inositol-phosphate phosphatase</fullName>
        <ecNumber evidence="2">3.1.3.25</ecNumber>
    </recommendedName>
</protein>
<evidence type="ECO:0000256" key="5">
    <source>
        <dbReference type="ARBA" id="ARBA00022842"/>
    </source>
</evidence>
<dbReference type="Gene3D" id="3.40.190.80">
    <property type="match status" value="1"/>
</dbReference>
<reference evidence="6 7" key="1">
    <citation type="submission" date="2024-06" db="EMBL/GenBank/DDBJ databases">
        <title>Genomic Encyclopedia of Type Strains, Phase IV (KMG-IV): sequencing the most valuable type-strain genomes for metagenomic binning, comparative biology and taxonomic classification.</title>
        <authorList>
            <person name="Goeker M."/>
        </authorList>
    </citation>
    <scope>NUCLEOTIDE SEQUENCE [LARGE SCALE GENOMIC DNA]</scope>
    <source>
        <strain evidence="6 7">DSM 23520</strain>
    </source>
</reference>
<keyword evidence="3" id="KW-0479">Metal-binding</keyword>
<evidence type="ECO:0000256" key="3">
    <source>
        <dbReference type="ARBA" id="ARBA00022723"/>
    </source>
</evidence>
<dbReference type="PRINTS" id="PR00377">
    <property type="entry name" value="IMPHPHTASES"/>
</dbReference>
<dbReference type="Proteomes" id="UP001549167">
    <property type="component" value="Unassembled WGS sequence"/>
</dbReference>
<keyword evidence="5" id="KW-0460">Magnesium</keyword>
<dbReference type="PROSITE" id="PS00630">
    <property type="entry name" value="IMP_2"/>
    <property type="match status" value="1"/>
</dbReference>
<dbReference type="RefSeq" id="WP_354218345.1">
    <property type="nucleotide sequence ID" value="NZ_JBEPMX010000001.1"/>
</dbReference>
<dbReference type="PROSITE" id="PS00629">
    <property type="entry name" value="IMP_1"/>
    <property type="match status" value="1"/>
</dbReference>
<dbReference type="InterPro" id="IPR020583">
    <property type="entry name" value="Inositol_monoP_metal-BS"/>
</dbReference>
<dbReference type="Gene3D" id="3.30.540.10">
    <property type="entry name" value="Fructose-1,6-Bisphosphatase, subunit A, domain 1"/>
    <property type="match status" value="1"/>
</dbReference>
<dbReference type="CDD" id="cd01637">
    <property type="entry name" value="IMPase_like"/>
    <property type="match status" value="1"/>
</dbReference>
<dbReference type="SUPFAM" id="SSF56655">
    <property type="entry name" value="Carbohydrate phosphatase"/>
    <property type="match status" value="1"/>
</dbReference>
<keyword evidence="7" id="KW-1185">Reference proteome</keyword>
<comment type="caution">
    <text evidence="6">The sequence shown here is derived from an EMBL/GenBank/DDBJ whole genome shotgun (WGS) entry which is preliminary data.</text>
</comment>
<dbReference type="GO" id="GO:0052834">
    <property type="term" value="F:inositol monophosphate phosphatase activity"/>
    <property type="evidence" value="ECO:0007669"/>
    <property type="project" value="UniProtKB-EC"/>
</dbReference>
<sequence length="266" mass="29921">MNEDTTQHMLQQAKQWVYEAGDLIKEMMERPYEINTKKDRKDLVTEVDKATEQFLLDRIRNVYPHHQVMGEEGVGEKVESLDGTVWIIDPIDGTMNFVHQGRFFAISVGIYVDGVGEIGLIYDVMNDDLYEARRGGGAYKNGKALNRLDQTKAIDDALVGLNNVWATPNRRLKEEAIHDLVRHVKGTRSYGSAALEFAFIAEGIIDAYVTMRLAPWDVAAGMILVDEVGGKTSRVDGEPLDLLRENTVLCANQAIHDDVLRYIVPK</sequence>
<dbReference type="Pfam" id="PF00459">
    <property type="entry name" value="Inositol_P"/>
    <property type="match status" value="1"/>
</dbReference>
<dbReference type="InterPro" id="IPR000760">
    <property type="entry name" value="Inositol_monophosphatase-like"/>
</dbReference>
<dbReference type="EC" id="3.1.3.25" evidence="2"/>